<evidence type="ECO:0000313" key="11">
    <source>
        <dbReference type="Proteomes" id="UP000735302"/>
    </source>
</evidence>
<dbReference type="InterPro" id="IPR017452">
    <property type="entry name" value="GPCR_Rhodpsn_7TM"/>
</dbReference>
<evidence type="ECO:0000259" key="9">
    <source>
        <dbReference type="PROSITE" id="PS50262"/>
    </source>
</evidence>
<keyword evidence="4" id="KW-0297">G-protein coupled receptor</keyword>
<name>A0AAV3YNJ6_9GAST</name>
<evidence type="ECO:0000313" key="10">
    <source>
        <dbReference type="EMBL" id="GFN84694.1"/>
    </source>
</evidence>
<sequence length="166" mass="19307">MALYVYWFLFPGNVLNIFILCKQGLKKSSINIVLVSMAVADLLILLTLPLRKISLLIDLFNKALAATVENYVIGYHFLAFNRTWALISHSHVAIISVERLMAVYFPFKQLFKELREPRYMRVNFVATSVSMLFLAINSSANFIIYVYMSQKFRNSFDELCRCRCRK</sequence>
<keyword evidence="3 8" id="KW-1133">Transmembrane helix</keyword>
<evidence type="ECO:0000256" key="7">
    <source>
        <dbReference type="ARBA" id="ARBA00023224"/>
    </source>
</evidence>
<dbReference type="GO" id="GO:0016020">
    <property type="term" value="C:membrane"/>
    <property type="evidence" value="ECO:0007669"/>
    <property type="project" value="UniProtKB-SubCell"/>
</dbReference>
<evidence type="ECO:0000256" key="8">
    <source>
        <dbReference type="SAM" id="Phobius"/>
    </source>
</evidence>
<keyword evidence="2 8" id="KW-0812">Transmembrane</keyword>
<keyword evidence="11" id="KW-1185">Reference proteome</keyword>
<dbReference type="EMBL" id="BLXT01001321">
    <property type="protein sequence ID" value="GFN84694.1"/>
    <property type="molecule type" value="Genomic_DNA"/>
</dbReference>
<evidence type="ECO:0000256" key="6">
    <source>
        <dbReference type="ARBA" id="ARBA00023170"/>
    </source>
</evidence>
<reference evidence="10 11" key="1">
    <citation type="journal article" date="2021" name="Elife">
        <title>Chloroplast acquisition without the gene transfer in kleptoplastic sea slugs, Plakobranchus ocellatus.</title>
        <authorList>
            <person name="Maeda T."/>
            <person name="Takahashi S."/>
            <person name="Yoshida T."/>
            <person name="Shimamura S."/>
            <person name="Takaki Y."/>
            <person name="Nagai Y."/>
            <person name="Toyoda A."/>
            <person name="Suzuki Y."/>
            <person name="Arimoto A."/>
            <person name="Ishii H."/>
            <person name="Satoh N."/>
            <person name="Nishiyama T."/>
            <person name="Hasebe M."/>
            <person name="Maruyama T."/>
            <person name="Minagawa J."/>
            <person name="Obokata J."/>
            <person name="Shigenobu S."/>
        </authorList>
    </citation>
    <scope>NUCLEOTIDE SEQUENCE [LARGE SCALE GENOMIC DNA]</scope>
</reference>
<protein>
    <recommendedName>
        <fullName evidence="9">G-protein coupled receptors family 1 profile domain-containing protein</fullName>
    </recommendedName>
</protein>
<dbReference type="InterPro" id="IPR019427">
    <property type="entry name" value="7TM_GPCR_serpentine_rcpt_Srw"/>
</dbReference>
<proteinExistence type="predicted"/>
<evidence type="ECO:0000256" key="4">
    <source>
        <dbReference type="ARBA" id="ARBA00023040"/>
    </source>
</evidence>
<dbReference type="PROSITE" id="PS50262">
    <property type="entry name" value="G_PROTEIN_RECEP_F1_2"/>
    <property type="match status" value="1"/>
</dbReference>
<evidence type="ECO:0000256" key="1">
    <source>
        <dbReference type="ARBA" id="ARBA00004141"/>
    </source>
</evidence>
<dbReference type="Pfam" id="PF10324">
    <property type="entry name" value="7TM_GPCR_Srw"/>
    <property type="match status" value="1"/>
</dbReference>
<dbReference type="PANTHER" id="PTHR24243:SF208">
    <property type="entry name" value="PYROKININ-1 RECEPTOR"/>
    <property type="match status" value="1"/>
</dbReference>
<feature type="transmembrane region" description="Helical" evidence="8">
    <location>
        <begin position="32"/>
        <end position="50"/>
    </location>
</feature>
<feature type="domain" description="G-protein coupled receptors family 1 profile" evidence="9">
    <location>
        <begin position="12"/>
        <end position="166"/>
    </location>
</feature>
<comment type="subcellular location">
    <subcellularLocation>
        <location evidence="1">Membrane</location>
        <topology evidence="1">Multi-pass membrane protein</topology>
    </subcellularLocation>
</comment>
<evidence type="ECO:0000256" key="2">
    <source>
        <dbReference type="ARBA" id="ARBA00022692"/>
    </source>
</evidence>
<evidence type="ECO:0000256" key="5">
    <source>
        <dbReference type="ARBA" id="ARBA00023136"/>
    </source>
</evidence>
<keyword evidence="7" id="KW-0807">Transducer</keyword>
<dbReference type="SUPFAM" id="SSF81321">
    <property type="entry name" value="Family A G protein-coupled receptor-like"/>
    <property type="match status" value="2"/>
</dbReference>
<dbReference type="PRINTS" id="PR00237">
    <property type="entry name" value="GPCRRHODOPSN"/>
</dbReference>
<feature type="transmembrane region" description="Helical" evidence="8">
    <location>
        <begin position="119"/>
        <end position="148"/>
    </location>
</feature>
<gene>
    <name evidence="10" type="ORF">PoB_001120000</name>
</gene>
<dbReference type="GO" id="GO:0008528">
    <property type="term" value="F:G protein-coupled peptide receptor activity"/>
    <property type="evidence" value="ECO:0007669"/>
    <property type="project" value="InterPro"/>
</dbReference>
<comment type="caution">
    <text evidence="10">The sequence shown here is derived from an EMBL/GenBank/DDBJ whole genome shotgun (WGS) entry which is preliminary data.</text>
</comment>
<accession>A0AAV3YNJ6</accession>
<dbReference type="AlphaFoldDB" id="A0AAV3YNJ6"/>
<keyword evidence="6" id="KW-0675">Receptor</keyword>
<feature type="transmembrane region" description="Helical" evidence="8">
    <location>
        <begin position="6"/>
        <end position="25"/>
    </location>
</feature>
<dbReference type="Proteomes" id="UP000735302">
    <property type="component" value="Unassembled WGS sequence"/>
</dbReference>
<keyword evidence="5 8" id="KW-0472">Membrane</keyword>
<organism evidence="10 11">
    <name type="scientific">Plakobranchus ocellatus</name>
    <dbReference type="NCBI Taxonomy" id="259542"/>
    <lineage>
        <taxon>Eukaryota</taxon>
        <taxon>Metazoa</taxon>
        <taxon>Spiralia</taxon>
        <taxon>Lophotrochozoa</taxon>
        <taxon>Mollusca</taxon>
        <taxon>Gastropoda</taxon>
        <taxon>Heterobranchia</taxon>
        <taxon>Euthyneura</taxon>
        <taxon>Panpulmonata</taxon>
        <taxon>Sacoglossa</taxon>
        <taxon>Placobranchoidea</taxon>
        <taxon>Plakobranchidae</taxon>
        <taxon>Plakobranchus</taxon>
    </lineage>
</organism>
<dbReference type="Gene3D" id="1.20.1070.10">
    <property type="entry name" value="Rhodopsin 7-helix transmembrane proteins"/>
    <property type="match status" value="2"/>
</dbReference>
<dbReference type="PANTHER" id="PTHR24243">
    <property type="entry name" value="G-PROTEIN COUPLED RECEPTOR"/>
    <property type="match status" value="1"/>
</dbReference>
<evidence type="ECO:0000256" key="3">
    <source>
        <dbReference type="ARBA" id="ARBA00022989"/>
    </source>
</evidence>
<dbReference type="InterPro" id="IPR000276">
    <property type="entry name" value="GPCR_Rhodpsn"/>
</dbReference>